<dbReference type="GO" id="GO:0051307">
    <property type="term" value="P:meiotic chromosome separation"/>
    <property type="evidence" value="ECO:0007669"/>
    <property type="project" value="TreeGrafter"/>
</dbReference>
<feature type="region of interest" description="Disordered" evidence="5">
    <location>
        <begin position="309"/>
        <end position="330"/>
    </location>
</feature>
<dbReference type="AlphaFoldDB" id="A0A8J8TAL6"/>
<organism evidence="7 8">
    <name type="scientific">Halteria grandinella</name>
    <dbReference type="NCBI Taxonomy" id="5974"/>
    <lineage>
        <taxon>Eukaryota</taxon>
        <taxon>Sar</taxon>
        <taxon>Alveolata</taxon>
        <taxon>Ciliophora</taxon>
        <taxon>Intramacronucleata</taxon>
        <taxon>Spirotrichea</taxon>
        <taxon>Stichotrichia</taxon>
        <taxon>Sporadotrichida</taxon>
        <taxon>Halteriidae</taxon>
        <taxon>Halteria</taxon>
    </lineage>
</organism>
<proteinExistence type="predicted"/>
<evidence type="ECO:0000313" key="8">
    <source>
        <dbReference type="Proteomes" id="UP000785679"/>
    </source>
</evidence>
<evidence type="ECO:0000256" key="3">
    <source>
        <dbReference type="ARBA" id="ARBA00022801"/>
    </source>
</evidence>
<evidence type="ECO:0000259" key="6">
    <source>
        <dbReference type="PROSITE" id="PS51700"/>
    </source>
</evidence>
<dbReference type="GO" id="GO:0072686">
    <property type="term" value="C:mitotic spindle"/>
    <property type="evidence" value="ECO:0007669"/>
    <property type="project" value="TreeGrafter"/>
</dbReference>
<evidence type="ECO:0000313" key="7">
    <source>
        <dbReference type="EMBL" id="TNV87770.1"/>
    </source>
</evidence>
<dbReference type="PANTHER" id="PTHR12792:SF0">
    <property type="entry name" value="SEPARIN"/>
    <property type="match status" value="1"/>
</dbReference>
<dbReference type="GO" id="GO:0006508">
    <property type="term" value="P:proteolysis"/>
    <property type="evidence" value="ECO:0007669"/>
    <property type="project" value="InterPro"/>
</dbReference>
<dbReference type="Proteomes" id="UP000785679">
    <property type="component" value="Unassembled WGS sequence"/>
</dbReference>
<evidence type="ECO:0000256" key="2">
    <source>
        <dbReference type="ARBA" id="ARBA00012489"/>
    </source>
</evidence>
<dbReference type="Pfam" id="PF03568">
    <property type="entry name" value="Separin_C"/>
    <property type="match status" value="1"/>
</dbReference>
<keyword evidence="3" id="KW-0378">Hydrolase</keyword>
<dbReference type="GO" id="GO:0005737">
    <property type="term" value="C:cytoplasm"/>
    <property type="evidence" value="ECO:0007669"/>
    <property type="project" value="TreeGrafter"/>
</dbReference>
<keyword evidence="8" id="KW-1185">Reference proteome</keyword>
<keyword evidence="4" id="KW-0159">Chromosome partition</keyword>
<comment type="caution">
    <text evidence="7">The sequence shown here is derived from an EMBL/GenBank/DDBJ whole genome shotgun (WGS) entry which is preliminary data.</text>
</comment>
<dbReference type="InterPro" id="IPR005314">
    <property type="entry name" value="Peptidase_C50"/>
</dbReference>
<dbReference type="EMBL" id="RRYP01000231">
    <property type="protein sequence ID" value="TNV87770.1"/>
    <property type="molecule type" value="Genomic_DNA"/>
</dbReference>
<feature type="domain" description="Peptidase C50" evidence="6">
    <location>
        <begin position="150"/>
        <end position="252"/>
    </location>
</feature>
<evidence type="ECO:0000256" key="5">
    <source>
        <dbReference type="SAM" id="MobiDB-lite"/>
    </source>
</evidence>
<sequence length="380" mass="43508">MLTGVMPTKLEGQEQRPSLKRPQSLSSSERSSSAIRLSQELSESMQKINLDPARTSLLNAFAHYGQRYNESSQTLRKQLVSAYEDVKSRLVGQPLKIEHVFLLVDPSVANYPFESLTMFQAQSEHYQSFSRIPTLKWLLRQERMKTSRDSLSGLCVVDPYNELQDTQDDFKQAKQTIKFLDWVLGKVPEGSEILKHFRESTFYIYNGHNSGEQLFHQVLKHSFSLSLNNEKVKPCVILNGCCSMRFDISNQRNTQPKNHVLSSLMKSGCSFLHGCTWTTLSSILDTQCLKLLYELDKLSNTSSSIITSQRAKATRQSARDQKKQKSQQELPQATSQVDIIKLLKNCEKLMVEEKYKQIKDRLQLFGYNQVSYGLPAFVLN</sequence>
<reference evidence="7" key="1">
    <citation type="submission" date="2019-06" db="EMBL/GenBank/DDBJ databases">
        <authorList>
            <person name="Zheng W."/>
        </authorList>
    </citation>
    <scope>NUCLEOTIDE SEQUENCE</scope>
    <source>
        <strain evidence="7">QDHG01</strain>
    </source>
</reference>
<dbReference type="InterPro" id="IPR030397">
    <property type="entry name" value="SEPARIN_core_dom"/>
</dbReference>
<protein>
    <recommendedName>
        <fullName evidence="2">separase</fullName>
        <ecNumber evidence="2">3.4.22.49</ecNumber>
    </recommendedName>
</protein>
<evidence type="ECO:0000256" key="1">
    <source>
        <dbReference type="ARBA" id="ARBA00000451"/>
    </source>
</evidence>
<feature type="region of interest" description="Disordered" evidence="5">
    <location>
        <begin position="1"/>
        <end position="33"/>
    </location>
</feature>
<dbReference type="PROSITE" id="PS51700">
    <property type="entry name" value="SEPARIN"/>
    <property type="match status" value="1"/>
</dbReference>
<gene>
    <name evidence="7" type="ORF">FGO68_gene3622</name>
</gene>
<dbReference type="PANTHER" id="PTHR12792">
    <property type="entry name" value="EXTRA SPINDLE POLES 1-RELATED"/>
    <property type="match status" value="1"/>
</dbReference>
<name>A0A8J8TAL6_HALGN</name>
<dbReference type="OrthoDB" id="10255632at2759"/>
<dbReference type="EC" id="3.4.22.49" evidence="2"/>
<feature type="compositionally biased region" description="Low complexity" evidence="5">
    <location>
        <begin position="24"/>
        <end position="33"/>
    </location>
</feature>
<evidence type="ECO:0000256" key="4">
    <source>
        <dbReference type="ARBA" id="ARBA00022829"/>
    </source>
</evidence>
<comment type="catalytic activity">
    <reaction evidence="1">
        <text>All bonds known to be hydrolyzed by this endopeptidase have arginine in P1 and an acidic residue in P4. P6 is often occupied by an acidic residue or by a hydroxy-amino-acid residue, the phosphorylation of which enhances cleavage.</text>
        <dbReference type="EC" id="3.4.22.49"/>
    </reaction>
</comment>
<dbReference type="GO" id="GO:0005634">
    <property type="term" value="C:nucleus"/>
    <property type="evidence" value="ECO:0007669"/>
    <property type="project" value="InterPro"/>
</dbReference>
<accession>A0A8J8TAL6</accession>
<dbReference type="GO" id="GO:0004197">
    <property type="term" value="F:cysteine-type endopeptidase activity"/>
    <property type="evidence" value="ECO:0007669"/>
    <property type="project" value="InterPro"/>
</dbReference>